<evidence type="ECO:0000313" key="3">
    <source>
        <dbReference type="Proteomes" id="UP000031861"/>
    </source>
</evidence>
<feature type="domain" description="DDE" evidence="1">
    <location>
        <begin position="3"/>
        <end position="78"/>
    </location>
</feature>
<dbReference type="AlphaFoldDB" id="A0AAN0T0L7"/>
<evidence type="ECO:0000259" key="1">
    <source>
        <dbReference type="Pfam" id="PF13610"/>
    </source>
</evidence>
<accession>A0AAN0T0L7</accession>
<sequence length="100" mass="11922">MFLTTDKLPILLFAFKKLKEHIIYKHTTHCTIKHLNNFIEPNHRHVKGHFTKSTGFQGLHYPSRTLKEIETFHAIYKRKRSLQPNCVFIYNELFQSPKIA</sequence>
<dbReference type="Proteomes" id="UP000031861">
    <property type="component" value="Chromosome"/>
</dbReference>
<name>A0AAN0T0L7_BACCE</name>
<evidence type="ECO:0000313" key="2">
    <source>
        <dbReference type="EMBL" id="AJI12979.1"/>
    </source>
</evidence>
<dbReference type="EMBL" id="CP009641">
    <property type="protein sequence ID" value="AJI12979.1"/>
    <property type="molecule type" value="Genomic_DNA"/>
</dbReference>
<dbReference type="Pfam" id="PF13610">
    <property type="entry name" value="DDE_Tnp_IS240"/>
    <property type="match status" value="1"/>
</dbReference>
<protein>
    <submittedName>
        <fullName evidence="2">DDE domain protein</fullName>
    </submittedName>
</protein>
<dbReference type="InterPro" id="IPR032874">
    <property type="entry name" value="DDE_dom"/>
</dbReference>
<organism evidence="2 3">
    <name type="scientific">Bacillus cereus 03BB108</name>
    <dbReference type="NCBI Taxonomy" id="451709"/>
    <lineage>
        <taxon>Bacteria</taxon>
        <taxon>Bacillati</taxon>
        <taxon>Bacillota</taxon>
        <taxon>Bacilli</taxon>
        <taxon>Bacillales</taxon>
        <taxon>Bacillaceae</taxon>
        <taxon>Bacillus</taxon>
        <taxon>Bacillus cereus group</taxon>
    </lineage>
</organism>
<proteinExistence type="predicted"/>
<gene>
    <name evidence="2" type="ORF">AK40_3750</name>
</gene>
<reference evidence="2 3" key="1">
    <citation type="journal article" date="2015" name="Genome Announc.">
        <title>Complete genome sequences for 35 biothreat assay-relevant bacillus species.</title>
        <authorList>
            <person name="Johnson S.L."/>
            <person name="Daligault H.E."/>
            <person name="Davenport K.W."/>
            <person name="Jaissle J."/>
            <person name="Frey K.G."/>
            <person name="Ladner J.T."/>
            <person name="Broomall S.M."/>
            <person name="Bishop-Lilly K.A."/>
            <person name="Bruce D.C."/>
            <person name="Gibbons H.S."/>
            <person name="Coyne S.R."/>
            <person name="Lo C.C."/>
            <person name="Meincke L."/>
            <person name="Munk A.C."/>
            <person name="Koroleva G.I."/>
            <person name="Rosenzweig C.N."/>
            <person name="Palacios G.F."/>
            <person name="Redden C.L."/>
            <person name="Minogue T.D."/>
            <person name="Chain P.S."/>
        </authorList>
    </citation>
    <scope>NUCLEOTIDE SEQUENCE [LARGE SCALE GENOMIC DNA]</scope>
    <source>
        <strain evidence="2 3">03BB108</strain>
    </source>
</reference>